<feature type="chain" id="PRO_5007905145" description="DUF4136 domain-containing protein" evidence="1">
    <location>
        <begin position="22"/>
        <end position="197"/>
    </location>
</feature>
<keyword evidence="4" id="KW-1185">Reference proteome</keyword>
<comment type="caution">
    <text evidence="3">The sequence shown here is derived from an EMBL/GenBank/DDBJ whole genome shotgun (WGS) entry which is preliminary data.</text>
</comment>
<evidence type="ECO:0000313" key="4">
    <source>
        <dbReference type="Proteomes" id="UP000076586"/>
    </source>
</evidence>
<evidence type="ECO:0000313" key="3">
    <source>
        <dbReference type="EMBL" id="GAT63013.1"/>
    </source>
</evidence>
<evidence type="ECO:0000256" key="1">
    <source>
        <dbReference type="SAM" id="SignalP"/>
    </source>
</evidence>
<dbReference type="RefSeq" id="WP_172795588.1">
    <property type="nucleotide sequence ID" value="NZ_BDCR01000003.1"/>
</dbReference>
<name>A0A170ZUF6_9BACT</name>
<dbReference type="PROSITE" id="PS51257">
    <property type="entry name" value="PROKAR_LIPOPROTEIN"/>
    <property type="match status" value="1"/>
</dbReference>
<gene>
    <name evidence="3" type="ORF">PJIAN_3325</name>
</gene>
<accession>A0A170ZUF6</accession>
<dbReference type="EMBL" id="BDCR01000003">
    <property type="protein sequence ID" value="GAT63013.1"/>
    <property type="molecule type" value="Genomic_DNA"/>
</dbReference>
<feature type="signal peptide" evidence="1">
    <location>
        <begin position="1"/>
        <end position="21"/>
    </location>
</feature>
<organism evidence="3 4">
    <name type="scientific">Paludibacter jiangxiensis</name>
    <dbReference type="NCBI Taxonomy" id="681398"/>
    <lineage>
        <taxon>Bacteria</taxon>
        <taxon>Pseudomonadati</taxon>
        <taxon>Bacteroidota</taxon>
        <taxon>Bacteroidia</taxon>
        <taxon>Bacteroidales</taxon>
        <taxon>Paludibacteraceae</taxon>
        <taxon>Paludibacter</taxon>
    </lineage>
</organism>
<dbReference type="AlphaFoldDB" id="A0A170ZUF6"/>
<dbReference type="InterPro" id="IPR025411">
    <property type="entry name" value="DUF4136"/>
</dbReference>
<dbReference type="Gene3D" id="3.30.160.670">
    <property type="match status" value="1"/>
</dbReference>
<feature type="domain" description="DUF4136" evidence="2">
    <location>
        <begin position="34"/>
        <end position="191"/>
    </location>
</feature>
<proteinExistence type="predicted"/>
<keyword evidence="1" id="KW-0732">Signal</keyword>
<reference evidence="4" key="1">
    <citation type="submission" date="2016-04" db="EMBL/GenBank/DDBJ databases">
        <title>Draft genome sequence of Paludibacter jiangxiensis strain NM7.</title>
        <authorList>
            <person name="Qiu Y."/>
            <person name="Matsuura N."/>
            <person name="Ohashi A."/>
            <person name="Tourlousse M.D."/>
            <person name="Sekiguchi Y."/>
        </authorList>
    </citation>
    <scope>NUCLEOTIDE SEQUENCE [LARGE SCALE GENOMIC DNA]</scope>
    <source>
        <strain evidence="4">NM7</strain>
    </source>
</reference>
<reference evidence="4" key="2">
    <citation type="journal article" date="2017" name="Genome Announc.">
        <title>Draft genome sequence of Paludibacter jiangxiensis NM7(T), a propionate-producing fermentative bacterium.</title>
        <authorList>
            <person name="Qiu Y.-L."/>
            <person name="Tourlousse D.M."/>
            <person name="Matsuura N."/>
            <person name="Ohashi A."/>
            <person name="Sekiguchi Y."/>
        </authorList>
    </citation>
    <scope>NUCLEOTIDE SEQUENCE [LARGE SCALE GENOMIC DNA]</scope>
    <source>
        <strain evidence="4">NM7</strain>
    </source>
</reference>
<sequence>MKKIALFSFLIAVTVALSSCASTYKLEHSAVLNKAEIATYRTFSIAPFAEAMRMPKKGKAVLSEEEYNNLANGIRSEMAARGYAEDPASDLKISFSLFVERNADITTNLYPDYYYGRFGMYHPYAFRRPYTGYTSTHIYKEGIWVINIVAVQNKMLLYSAAVSAEMSPKTLTLKSPEEISKASAVLFKKFPVKPAKK</sequence>
<evidence type="ECO:0000259" key="2">
    <source>
        <dbReference type="Pfam" id="PF13590"/>
    </source>
</evidence>
<protein>
    <recommendedName>
        <fullName evidence="2">DUF4136 domain-containing protein</fullName>
    </recommendedName>
</protein>
<dbReference type="Pfam" id="PF13590">
    <property type="entry name" value="DUF4136"/>
    <property type="match status" value="1"/>
</dbReference>
<dbReference type="Proteomes" id="UP000076586">
    <property type="component" value="Unassembled WGS sequence"/>
</dbReference>